<organism evidence="3 4">
    <name type="scientific">Nocardiopsis composta</name>
    <dbReference type="NCBI Taxonomy" id="157465"/>
    <lineage>
        <taxon>Bacteria</taxon>
        <taxon>Bacillati</taxon>
        <taxon>Actinomycetota</taxon>
        <taxon>Actinomycetes</taxon>
        <taxon>Streptosporangiales</taxon>
        <taxon>Nocardiopsidaceae</taxon>
        <taxon>Nocardiopsis</taxon>
    </lineage>
</organism>
<reference evidence="3 4" key="1">
    <citation type="submission" date="2020-08" db="EMBL/GenBank/DDBJ databases">
        <title>Sequencing the genomes of 1000 actinobacteria strains.</title>
        <authorList>
            <person name="Klenk H.-P."/>
        </authorList>
    </citation>
    <scope>NUCLEOTIDE SEQUENCE [LARGE SCALE GENOMIC DNA]</scope>
    <source>
        <strain evidence="3 4">DSM 44551</strain>
    </source>
</reference>
<evidence type="ECO:0000313" key="3">
    <source>
        <dbReference type="EMBL" id="MBB5432824.1"/>
    </source>
</evidence>
<evidence type="ECO:0000313" key="4">
    <source>
        <dbReference type="Proteomes" id="UP000572635"/>
    </source>
</evidence>
<sequence>MPSSSPLPPTASPAAARLRAVTSRPRGRRFAPAGARHRAYAAAPIPATGRIPGPHTGPSPHARASYLADTGALPPWMRRTVEELAPDRVPAPPPPRRRSRPPLRPSTAARPQPPAPVSPTAFAVLCAAVLTAYAIGLLT</sequence>
<evidence type="ECO:0000256" key="1">
    <source>
        <dbReference type="SAM" id="MobiDB-lite"/>
    </source>
</evidence>
<feature type="region of interest" description="Disordered" evidence="1">
    <location>
        <begin position="1"/>
        <end position="117"/>
    </location>
</feature>
<feature type="compositionally biased region" description="Pro residues" evidence="1">
    <location>
        <begin position="1"/>
        <end position="11"/>
    </location>
</feature>
<dbReference type="EMBL" id="JACHDB010000001">
    <property type="protein sequence ID" value="MBB5432824.1"/>
    <property type="molecule type" value="Genomic_DNA"/>
</dbReference>
<proteinExistence type="predicted"/>
<gene>
    <name evidence="3" type="ORF">HDA36_002908</name>
</gene>
<dbReference type="Proteomes" id="UP000572635">
    <property type="component" value="Unassembled WGS sequence"/>
</dbReference>
<keyword evidence="2" id="KW-1133">Transmembrane helix</keyword>
<feature type="compositionally biased region" description="Low complexity" evidence="1">
    <location>
        <begin position="40"/>
        <end position="50"/>
    </location>
</feature>
<dbReference type="RefSeq" id="WP_184392335.1">
    <property type="nucleotide sequence ID" value="NZ_BAAAJD010000073.1"/>
</dbReference>
<accession>A0A7W8QMQ3</accession>
<name>A0A7W8QMQ3_9ACTN</name>
<evidence type="ECO:0000256" key="2">
    <source>
        <dbReference type="SAM" id="Phobius"/>
    </source>
</evidence>
<feature type="transmembrane region" description="Helical" evidence="2">
    <location>
        <begin position="120"/>
        <end position="138"/>
    </location>
</feature>
<keyword evidence="2" id="KW-0472">Membrane</keyword>
<keyword evidence="4" id="KW-1185">Reference proteome</keyword>
<protein>
    <submittedName>
        <fullName evidence="3">Uncharacterized protein</fullName>
    </submittedName>
</protein>
<keyword evidence="2" id="KW-0812">Transmembrane</keyword>
<feature type="compositionally biased region" description="Basic residues" evidence="1">
    <location>
        <begin position="25"/>
        <end position="39"/>
    </location>
</feature>
<dbReference type="AlphaFoldDB" id="A0A7W8QMQ3"/>
<comment type="caution">
    <text evidence="3">The sequence shown here is derived from an EMBL/GenBank/DDBJ whole genome shotgun (WGS) entry which is preliminary data.</text>
</comment>